<dbReference type="InterPro" id="IPR058031">
    <property type="entry name" value="AAA_lid_NorR"/>
</dbReference>
<dbReference type="PROSITE" id="PS00688">
    <property type="entry name" value="SIGMA54_INTERACT_3"/>
    <property type="match status" value="1"/>
</dbReference>
<dbReference type="Gene3D" id="1.10.8.60">
    <property type="match status" value="1"/>
</dbReference>
<keyword evidence="2" id="KW-0067">ATP-binding</keyword>
<dbReference type="PANTHER" id="PTHR32071">
    <property type="entry name" value="TRANSCRIPTIONAL REGULATORY PROTEIN"/>
    <property type="match status" value="1"/>
</dbReference>
<dbReference type="SUPFAM" id="SSF49879">
    <property type="entry name" value="SMAD/FHA domain"/>
    <property type="match status" value="1"/>
</dbReference>
<dbReference type="Gene3D" id="1.10.10.60">
    <property type="entry name" value="Homeodomain-like"/>
    <property type="match status" value="1"/>
</dbReference>
<gene>
    <name evidence="9" type="primary">norR_7</name>
    <name evidence="9" type="ORF">Rcae01_06681</name>
</gene>
<keyword evidence="10" id="KW-1185">Reference proteome</keyword>
<evidence type="ECO:0000256" key="1">
    <source>
        <dbReference type="ARBA" id="ARBA00022741"/>
    </source>
</evidence>
<evidence type="ECO:0000313" key="10">
    <source>
        <dbReference type="Proteomes" id="UP001416858"/>
    </source>
</evidence>
<dbReference type="SUPFAM" id="SSF46689">
    <property type="entry name" value="Homeodomain-like"/>
    <property type="match status" value="1"/>
</dbReference>
<dbReference type="SUPFAM" id="SSF52540">
    <property type="entry name" value="P-loop containing nucleoside triphosphate hydrolases"/>
    <property type="match status" value="1"/>
</dbReference>
<protein>
    <submittedName>
        <fullName evidence="9">Anaerobic nitric oxide reductase transcription regulator NorR</fullName>
    </submittedName>
</protein>
<dbReference type="InterPro" id="IPR009057">
    <property type="entry name" value="Homeodomain-like_sf"/>
</dbReference>
<keyword evidence="1" id="KW-0547">Nucleotide-binding</keyword>
<evidence type="ECO:0000259" key="8">
    <source>
        <dbReference type="PROSITE" id="PS50045"/>
    </source>
</evidence>
<dbReference type="CDD" id="cd00009">
    <property type="entry name" value="AAA"/>
    <property type="match status" value="1"/>
</dbReference>
<feature type="compositionally biased region" description="Low complexity" evidence="6">
    <location>
        <begin position="130"/>
        <end position="154"/>
    </location>
</feature>
<sequence>MYPTRTPCRSSRFKLRHDVHNHHNRTLTVFSISLASPSQWIRLNTDAPQTTSSTNPVGEKPAPRHPGAYLVLQSAGRWSDVFRLAPPAEAFLGRASSNQIVIRSHQASRQHARIYWSAPNQPNASARPDAAAQTNTAAASPPESPGSPESPGATVTAAATGAWMIEDLGSRNGTFVGGSEISEPHPLRDGDKIEIAGYAIQFTHTIHTGGSERSSDDDDAASQATDDQLTMEMSADAITDRRRHSDYLHGRVSTSDSRSAESKTATEPTAAGDDSPGVRSRLLKLAFTLARLEDAEAAIAACLDDLVGSLKFDTAGVYLSERSTPPSSISEVPLVATRQSGDRSYRRPPDALLQNLVGENGHALLARNIVGDDQLATQNSRGEIEVESIILAPIRDHRDRFLGMIHMTTAAGIRPFGSDDLQVVVAVAEILAESISRLADQRRLAKSLHLSRRKAELLQEQLGDKVRIVGKSEAIRTVIEKIKLAAPTHATVLVRGESGVGKELVAAALHHASNRREGPMVCLNCAALSETLLESELFGHEKGAFTGATERKRGKFEMADGGTLMLDEIGEMNAELQAKLLRVLEGHPFERVGGHEPIRVDVRVVAATNRDLQTMVGEGKFRQDLYYRLHVVEIVVPPLRQRQRDCLLLAQFFLDRFNREMGRRIETISEAAQKRLLEYHWPGNIRELRNVIERAVVLNQKNVIEETDLALSPTGNVGRTSSASSETAVEMTLAELEQQHIERVLRHTDGNKSRAAAMLGIERSTLDRKLKRFAAQDPST</sequence>
<dbReference type="Gene3D" id="3.40.50.300">
    <property type="entry name" value="P-loop containing nucleotide triphosphate hydrolases"/>
    <property type="match status" value="1"/>
</dbReference>
<dbReference type="Pfam" id="PF00498">
    <property type="entry name" value="FHA"/>
    <property type="match status" value="1"/>
</dbReference>
<dbReference type="SMART" id="SM00240">
    <property type="entry name" value="FHA"/>
    <property type="match status" value="1"/>
</dbReference>
<dbReference type="Pfam" id="PF25601">
    <property type="entry name" value="AAA_lid_14"/>
    <property type="match status" value="1"/>
</dbReference>
<dbReference type="SUPFAM" id="SSF55781">
    <property type="entry name" value="GAF domain-like"/>
    <property type="match status" value="1"/>
</dbReference>
<dbReference type="CDD" id="cd00060">
    <property type="entry name" value="FHA"/>
    <property type="match status" value="1"/>
</dbReference>
<keyword evidence="5" id="KW-0804">Transcription</keyword>
<dbReference type="InterPro" id="IPR027417">
    <property type="entry name" value="P-loop_NTPase"/>
</dbReference>
<dbReference type="Pfam" id="PF02954">
    <property type="entry name" value="HTH_8"/>
    <property type="match status" value="1"/>
</dbReference>
<dbReference type="InterPro" id="IPR002078">
    <property type="entry name" value="Sigma_54_int"/>
</dbReference>
<evidence type="ECO:0000256" key="3">
    <source>
        <dbReference type="ARBA" id="ARBA00023015"/>
    </source>
</evidence>
<feature type="domain" description="Sigma-54 factor interaction" evidence="8">
    <location>
        <begin position="468"/>
        <end position="697"/>
    </location>
</feature>
<dbReference type="PROSITE" id="PS00676">
    <property type="entry name" value="SIGMA54_INTERACT_2"/>
    <property type="match status" value="1"/>
</dbReference>
<dbReference type="PRINTS" id="PR01590">
    <property type="entry name" value="HTHFIS"/>
</dbReference>
<keyword evidence="4" id="KW-0238">DNA-binding</keyword>
<evidence type="ECO:0000259" key="7">
    <source>
        <dbReference type="PROSITE" id="PS50006"/>
    </source>
</evidence>
<feature type="compositionally biased region" description="Polar residues" evidence="6">
    <location>
        <begin position="252"/>
        <end position="267"/>
    </location>
</feature>
<dbReference type="InterPro" id="IPR025944">
    <property type="entry name" value="Sigma_54_int_dom_CS"/>
</dbReference>
<dbReference type="EMBL" id="BAABRO010000040">
    <property type="protein sequence ID" value="GAA5511165.1"/>
    <property type="molecule type" value="Genomic_DNA"/>
</dbReference>
<dbReference type="Pfam" id="PF00158">
    <property type="entry name" value="Sigma54_activat"/>
    <property type="match status" value="1"/>
</dbReference>
<dbReference type="Gene3D" id="3.30.450.40">
    <property type="match status" value="1"/>
</dbReference>
<dbReference type="PANTHER" id="PTHR32071:SF57">
    <property type="entry name" value="C4-DICARBOXYLATE TRANSPORT TRANSCRIPTIONAL REGULATORY PROTEIN DCTD"/>
    <property type="match status" value="1"/>
</dbReference>
<proteinExistence type="predicted"/>
<reference evidence="9 10" key="1">
    <citation type="submission" date="2024-02" db="EMBL/GenBank/DDBJ databases">
        <title>Rhodopirellula caenicola NBRC 110016.</title>
        <authorList>
            <person name="Ichikawa N."/>
            <person name="Katano-Makiyama Y."/>
            <person name="Hidaka K."/>
        </authorList>
    </citation>
    <scope>NUCLEOTIDE SEQUENCE [LARGE SCALE GENOMIC DNA]</scope>
    <source>
        <strain evidence="9 10">NBRC 110016</strain>
    </source>
</reference>
<accession>A0ABP9W2Y3</accession>
<evidence type="ECO:0000256" key="2">
    <source>
        <dbReference type="ARBA" id="ARBA00022840"/>
    </source>
</evidence>
<dbReference type="InterPro" id="IPR029016">
    <property type="entry name" value="GAF-like_dom_sf"/>
</dbReference>
<organism evidence="9 10">
    <name type="scientific">Novipirellula caenicola</name>
    <dbReference type="NCBI Taxonomy" id="1536901"/>
    <lineage>
        <taxon>Bacteria</taxon>
        <taxon>Pseudomonadati</taxon>
        <taxon>Planctomycetota</taxon>
        <taxon>Planctomycetia</taxon>
        <taxon>Pirellulales</taxon>
        <taxon>Pirellulaceae</taxon>
        <taxon>Novipirellula</taxon>
    </lineage>
</organism>
<evidence type="ECO:0000313" key="9">
    <source>
        <dbReference type="EMBL" id="GAA5511165.1"/>
    </source>
</evidence>
<feature type="region of interest" description="Disordered" evidence="6">
    <location>
        <begin position="208"/>
        <end position="277"/>
    </location>
</feature>
<dbReference type="Gene3D" id="2.60.200.20">
    <property type="match status" value="1"/>
</dbReference>
<keyword evidence="3" id="KW-0805">Transcription regulation</keyword>
<evidence type="ECO:0000256" key="6">
    <source>
        <dbReference type="SAM" id="MobiDB-lite"/>
    </source>
</evidence>
<dbReference type="InterPro" id="IPR025943">
    <property type="entry name" value="Sigma_54_int_dom_ATP-bd_2"/>
</dbReference>
<dbReference type="SMART" id="SM00382">
    <property type="entry name" value="AAA"/>
    <property type="match status" value="1"/>
</dbReference>
<dbReference type="PROSITE" id="PS00675">
    <property type="entry name" value="SIGMA54_INTERACT_1"/>
    <property type="match status" value="1"/>
</dbReference>
<dbReference type="InterPro" id="IPR002197">
    <property type="entry name" value="HTH_Fis"/>
</dbReference>
<dbReference type="PROSITE" id="PS50006">
    <property type="entry name" value="FHA_DOMAIN"/>
    <property type="match status" value="1"/>
</dbReference>
<dbReference type="InterPro" id="IPR008984">
    <property type="entry name" value="SMAD_FHA_dom_sf"/>
</dbReference>
<evidence type="ECO:0000256" key="4">
    <source>
        <dbReference type="ARBA" id="ARBA00023125"/>
    </source>
</evidence>
<feature type="region of interest" description="Disordered" evidence="6">
    <location>
        <begin position="119"/>
        <end position="154"/>
    </location>
</feature>
<comment type="caution">
    <text evidence="9">The sequence shown here is derived from an EMBL/GenBank/DDBJ whole genome shotgun (WGS) entry which is preliminary data.</text>
</comment>
<dbReference type="Proteomes" id="UP001416858">
    <property type="component" value="Unassembled WGS sequence"/>
</dbReference>
<dbReference type="InterPro" id="IPR000253">
    <property type="entry name" value="FHA_dom"/>
</dbReference>
<dbReference type="PROSITE" id="PS50045">
    <property type="entry name" value="SIGMA54_INTERACT_4"/>
    <property type="match status" value="1"/>
</dbReference>
<dbReference type="InterPro" id="IPR025662">
    <property type="entry name" value="Sigma_54_int_dom_ATP-bd_1"/>
</dbReference>
<name>A0ABP9W2Y3_9BACT</name>
<dbReference type="InterPro" id="IPR003593">
    <property type="entry name" value="AAA+_ATPase"/>
</dbReference>
<feature type="domain" description="FHA" evidence="7">
    <location>
        <begin position="90"/>
        <end position="181"/>
    </location>
</feature>
<feature type="compositionally biased region" description="Basic and acidic residues" evidence="6">
    <location>
        <begin position="238"/>
        <end position="249"/>
    </location>
</feature>
<evidence type="ECO:0000256" key="5">
    <source>
        <dbReference type="ARBA" id="ARBA00023163"/>
    </source>
</evidence>